<feature type="transmembrane region" description="Helical" evidence="5">
    <location>
        <begin position="221"/>
        <end position="243"/>
    </location>
</feature>
<dbReference type="RefSeq" id="WP_044039462.1">
    <property type="nucleotide sequence ID" value="NZ_HG917868.1"/>
</dbReference>
<evidence type="ECO:0000256" key="5">
    <source>
        <dbReference type="SAM" id="Phobius"/>
    </source>
</evidence>
<evidence type="ECO:0000313" key="6">
    <source>
        <dbReference type="EMBL" id="CDM69667.1"/>
    </source>
</evidence>
<dbReference type="AlphaFoldDB" id="W6S5P0"/>
<feature type="transmembrane region" description="Helical" evidence="5">
    <location>
        <begin position="377"/>
        <end position="397"/>
    </location>
</feature>
<protein>
    <submittedName>
        <fullName evidence="6">Chloride transporter, ClC family</fullName>
    </submittedName>
</protein>
<keyword evidence="2 5" id="KW-0812">Transmembrane</keyword>
<dbReference type="GO" id="GO:0015108">
    <property type="term" value="F:chloride transmembrane transporter activity"/>
    <property type="evidence" value="ECO:0007669"/>
    <property type="project" value="InterPro"/>
</dbReference>
<accession>W6S5P0</accession>
<dbReference type="HOGENOM" id="CLU_015263_1_1_9"/>
<evidence type="ECO:0000256" key="4">
    <source>
        <dbReference type="ARBA" id="ARBA00023136"/>
    </source>
</evidence>
<organism evidence="6 7">
    <name type="scientific">Clostridium bornimense</name>
    <dbReference type="NCBI Taxonomy" id="1216932"/>
    <lineage>
        <taxon>Bacteria</taxon>
        <taxon>Bacillati</taxon>
        <taxon>Bacillota</taxon>
        <taxon>Clostridia</taxon>
        <taxon>Eubacteriales</taxon>
        <taxon>Clostridiaceae</taxon>
        <taxon>Clostridium</taxon>
    </lineage>
</organism>
<dbReference type="Gene3D" id="1.10.3080.10">
    <property type="entry name" value="Clc chloride channel"/>
    <property type="match status" value="1"/>
</dbReference>
<sequence>MKKNKIKKYSMDLVKQVFKWLILSIVMGIVIGIVVGSFDIILSYANKFRKSNDWLIYFLPIAGVIISYMYVKVKRNAYSGENLLKSEVQSAAKDIPLYMIPVSFIGSLATTFFGGSAGKDSAGTAMAGTFGDFLARKLKLSDGEQRTLVISGVGAAFGVLYDTPFAGALMGMELVLKGNFHYESLIPAFFTSVISSEVSKLIGVKPIEYPKLDLGKLTIPLLGKLIILGILFGLVGMFFNFIVDNSSKVYGLIIKNPVIKGFIGGVITIVLTLILGKNYNGLGQSVINDAFFSPAHILHFFWKTIFTAVALGSVFQGGRVNPTFFVGATFGSAIASFFGLPLSSVAALGMIGVFCGSHALPITAVAMAIEYFGGGEVLSIIIVMTLTYIVSGFYDILTKRELTKEKSTLFEAAGGKN</sequence>
<dbReference type="STRING" id="1216932.CM240_2543"/>
<keyword evidence="3 5" id="KW-1133">Transmembrane helix</keyword>
<feature type="transmembrane region" description="Helical" evidence="5">
    <location>
        <begin position="297"/>
        <end position="316"/>
    </location>
</feature>
<feature type="transmembrane region" description="Helical" evidence="5">
    <location>
        <begin position="54"/>
        <end position="71"/>
    </location>
</feature>
<dbReference type="Pfam" id="PF00654">
    <property type="entry name" value="Voltage_CLC"/>
    <property type="match status" value="1"/>
</dbReference>
<gene>
    <name evidence="6" type="ORF">CM240_2543</name>
</gene>
<evidence type="ECO:0000256" key="1">
    <source>
        <dbReference type="ARBA" id="ARBA00004141"/>
    </source>
</evidence>
<dbReference type="KEGG" id="clt:CM240_2543"/>
<feature type="transmembrane region" description="Helical" evidence="5">
    <location>
        <begin position="258"/>
        <end position="276"/>
    </location>
</feature>
<dbReference type="InterPro" id="IPR001807">
    <property type="entry name" value="ClC"/>
</dbReference>
<reference evidence="6 7" key="1">
    <citation type="submission" date="2013-11" db="EMBL/GenBank/DDBJ databases">
        <title>Complete genome sequence of Clostridum sp. M2/40.</title>
        <authorList>
            <person name="Wibberg D."/>
            <person name="Puehler A."/>
            <person name="Schlueter A."/>
        </authorList>
    </citation>
    <scope>NUCLEOTIDE SEQUENCE [LARGE SCALE GENOMIC DNA]</scope>
    <source>
        <strain evidence="7">M2/40</strain>
    </source>
</reference>
<dbReference type="GO" id="GO:0016020">
    <property type="term" value="C:membrane"/>
    <property type="evidence" value="ECO:0007669"/>
    <property type="project" value="UniProtKB-SubCell"/>
</dbReference>
<dbReference type="InterPro" id="IPR014743">
    <property type="entry name" value="Cl-channel_core"/>
</dbReference>
<evidence type="ECO:0000313" key="7">
    <source>
        <dbReference type="Proteomes" id="UP000019426"/>
    </source>
</evidence>
<name>W6S5P0_9CLOT</name>
<dbReference type="PANTHER" id="PTHR43427:SF12">
    <property type="entry name" value="CHLORIDE TRANSPORTER"/>
    <property type="match status" value="1"/>
</dbReference>
<evidence type="ECO:0000256" key="2">
    <source>
        <dbReference type="ARBA" id="ARBA00022692"/>
    </source>
</evidence>
<feature type="transmembrane region" description="Helical" evidence="5">
    <location>
        <begin position="20"/>
        <end position="42"/>
    </location>
</feature>
<dbReference type="EMBL" id="HG917868">
    <property type="protein sequence ID" value="CDM69667.1"/>
    <property type="molecule type" value="Genomic_DNA"/>
</dbReference>
<dbReference type="Proteomes" id="UP000019426">
    <property type="component" value="Chromosome M2/40_rep1"/>
</dbReference>
<keyword evidence="4 5" id="KW-0472">Membrane</keyword>
<evidence type="ECO:0000256" key="3">
    <source>
        <dbReference type="ARBA" id="ARBA00022989"/>
    </source>
</evidence>
<comment type="subcellular location">
    <subcellularLocation>
        <location evidence="1">Membrane</location>
        <topology evidence="1">Multi-pass membrane protein</topology>
    </subcellularLocation>
</comment>
<proteinExistence type="predicted"/>
<keyword evidence="7" id="KW-1185">Reference proteome</keyword>
<dbReference type="PATRIC" id="fig|1216932.3.peg.2511"/>
<dbReference type="eggNOG" id="COG0038">
    <property type="taxonomic scope" value="Bacteria"/>
</dbReference>
<dbReference type="PANTHER" id="PTHR43427">
    <property type="entry name" value="CHLORIDE CHANNEL PROTEIN CLC-E"/>
    <property type="match status" value="1"/>
</dbReference>
<dbReference type="SUPFAM" id="SSF81340">
    <property type="entry name" value="Clc chloride channel"/>
    <property type="match status" value="1"/>
</dbReference>
<dbReference type="InterPro" id="IPR050368">
    <property type="entry name" value="ClC-type_chloride_channel"/>
</dbReference>